<reference evidence="4" key="2">
    <citation type="submission" date="2015-01" db="EMBL/GenBank/DDBJ databases">
        <title>Evolutionary Origins and Diversification of the Mycorrhizal Mutualists.</title>
        <authorList>
            <consortium name="DOE Joint Genome Institute"/>
            <consortium name="Mycorrhizal Genomics Consortium"/>
            <person name="Kohler A."/>
            <person name="Kuo A."/>
            <person name="Nagy L.G."/>
            <person name="Floudas D."/>
            <person name="Copeland A."/>
            <person name="Barry K.W."/>
            <person name="Cichocki N."/>
            <person name="Veneault-Fourrey C."/>
            <person name="LaButti K."/>
            <person name="Lindquist E.A."/>
            <person name="Lipzen A."/>
            <person name="Lundell T."/>
            <person name="Morin E."/>
            <person name="Murat C."/>
            <person name="Riley R."/>
            <person name="Ohm R."/>
            <person name="Sun H."/>
            <person name="Tunlid A."/>
            <person name="Henrissat B."/>
            <person name="Grigoriev I.V."/>
            <person name="Hibbett D.S."/>
            <person name="Martin F."/>
        </authorList>
    </citation>
    <scope>NUCLEOTIDE SEQUENCE [LARGE SCALE GENOMIC DNA]</scope>
    <source>
        <strain evidence="4">ATCC 200175</strain>
    </source>
</reference>
<feature type="coiled-coil region" evidence="1">
    <location>
        <begin position="280"/>
        <end position="307"/>
    </location>
</feature>
<sequence length="474" mass="53722">MTAARAEIETHFQRHMADRESEFATLVQNHETLQKNFEAMERLVQSSPTRLSSDQGPSSPRRHQSSSARVTLVGKYVDNNMTPQTAQTPQTPLPSGVPAFSPSAASSPIEVNAGMIAQQVYNLINQNHFSEPPPSPTPRSLPKKRSSSVQQTKLEISNDKERSENLAHVRDLFDNVFSISKDEEVLLVEGASREEVKAYSQNGQGGPQQWDLRWDFHGSASSDWNKIVVSYLVQKLKAMHQEEKWLTQPRSDPYWANAISQKFSRLRSVYLKAKPRVCDNNSVETEVEAAERLVREKEESLKKARMDSRRAAVSFAIPILPDLQSNCKKKFKRRHGVVQGMAGFNTEQGKMEEARTWEFLRDVVAMLGTDGMSSDDSGDEDMAPVFRTRAMPWRKNIQHELDIIDRSRALDSDIFSPRGAKVTKRIRVHHPVLTSRNPVKNLPASFYDTKWLGQQKGVASEIDFPWMTILIHQS</sequence>
<dbReference type="Proteomes" id="UP000053647">
    <property type="component" value="Unassembled WGS sequence"/>
</dbReference>
<evidence type="ECO:0000313" key="4">
    <source>
        <dbReference type="Proteomes" id="UP000053647"/>
    </source>
</evidence>
<evidence type="ECO:0000256" key="1">
    <source>
        <dbReference type="SAM" id="Coils"/>
    </source>
</evidence>
<feature type="compositionally biased region" description="Polar residues" evidence="2">
    <location>
        <begin position="44"/>
        <end position="58"/>
    </location>
</feature>
<name>A0A0C9T7Z6_PAXIN</name>
<dbReference type="AlphaFoldDB" id="A0A0C9T7Z6"/>
<evidence type="ECO:0000256" key="2">
    <source>
        <dbReference type="SAM" id="MobiDB-lite"/>
    </source>
</evidence>
<reference evidence="3 4" key="1">
    <citation type="submission" date="2014-06" db="EMBL/GenBank/DDBJ databases">
        <authorList>
            <consortium name="DOE Joint Genome Institute"/>
            <person name="Kuo A."/>
            <person name="Kohler A."/>
            <person name="Nagy L.G."/>
            <person name="Floudas D."/>
            <person name="Copeland A."/>
            <person name="Barry K.W."/>
            <person name="Cichocki N."/>
            <person name="Veneault-Fourrey C."/>
            <person name="LaButti K."/>
            <person name="Lindquist E.A."/>
            <person name="Lipzen A."/>
            <person name="Lundell T."/>
            <person name="Morin E."/>
            <person name="Murat C."/>
            <person name="Sun H."/>
            <person name="Tunlid A."/>
            <person name="Henrissat B."/>
            <person name="Grigoriev I.V."/>
            <person name="Hibbett D.S."/>
            <person name="Martin F."/>
            <person name="Nordberg H.P."/>
            <person name="Cantor M.N."/>
            <person name="Hua S.X."/>
        </authorList>
    </citation>
    <scope>NUCLEOTIDE SEQUENCE [LARGE SCALE GENOMIC DNA]</scope>
    <source>
        <strain evidence="3 4">ATCC 200175</strain>
    </source>
</reference>
<proteinExistence type="predicted"/>
<organism evidence="3 4">
    <name type="scientific">Paxillus involutus ATCC 200175</name>
    <dbReference type="NCBI Taxonomy" id="664439"/>
    <lineage>
        <taxon>Eukaryota</taxon>
        <taxon>Fungi</taxon>
        <taxon>Dikarya</taxon>
        <taxon>Basidiomycota</taxon>
        <taxon>Agaricomycotina</taxon>
        <taxon>Agaricomycetes</taxon>
        <taxon>Agaricomycetidae</taxon>
        <taxon>Boletales</taxon>
        <taxon>Paxilineae</taxon>
        <taxon>Paxillaceae</taxon>
        <taxon>Paxillus</taxon>
    </lineage>
</organism>
<dbReference type="OrthoDB" id="3269403at2759"/>
<feature type="compositionally biased region" description="Low complexity" evidence="2">
    <location>
        <begin position="82"/>
        <end position="103"/>
    </location>
</feature>
<keyword evidence="1" id="KW-0175">Coiled coil</keyword>
<evidence type="ECO:0000313" key="3">
    <source>
        <dbReference type="EMBL" id="KIJ04402.1"/>
    </source>
</evidence>
<feature type="region of interest" description="Disordered" evidence="2">
    <location>
        <begin position="126"/>
        <end position="161"/>
    </location>
</feature>
<dbReference type="EMBL" id="KN821865">
    <property type="protein sequence ID" value="KIJ04402.1"/>
    <property type="molecule type" value="Genomic_DNA"/>
</dbReference>
<feature type="region of interest" description="Disordered" evidence="2">
    <location>
        <begin position="44"/>
        <end position="103"/>
    </location>
</feature>
<keyword evidence="4" id="KW-1185">Reference proteome</keyword>
<protein>
    <submittedName>
        <fullName evidence="3">Uncharacterized protein</fullName>
    </submittedName>
</protein>
<gene>
    <name evidence="3" type="ORF">PAXINDRAFT_22311</name>
</gene>
<dbReference type="HOGENOM" id="CLU_552201_0_0_1"/>
<accession>A0A0C9T7Z6</accession>